<evidence type="ECO:0000313" key="9">
    <source>
        <dbReference type="Proteomes" id="UP000482800"/>
    </source>
</evidence>
<dbReference type="GO" id="GO:0051537">
    <property type="term" value="F:2 iron, 2 sulfur cluster binding"/>
    <property type="evidence" value="ECO:0007669"/>
    <property type="project" value="UniProtKB-KW"/>
</dbReference>
<keyword evidence="4" id="KW-0411">Iron-sulfur</keyword>
<dbReference type="GO" id="GO:0016705">
    <property type="term" value="F:oxidoreductase activity, acting on paired donors, with incorporation or reduction of molecular oxygen"/>
    <property type="evidence" value="ECO:0007669"/>
    <property type="project" value="UniProtKB-ARBA"/>
</dbReference>
<comment type="cofactor">
    <cofactor evidence="5">
        <name>[2Fe-2S] cluster</name>
        <dbReference type="ChEBI" id="CHEBI:190135"/>
    </cofactor>
</comment>
<reference evidence="8 9" key="2">
    <citation type="submission" date="2020-03" db="EMBL/GenBank/DDBJ databases">
        <authorList>
            <person name="Ichikawa N."/>
            <person name="Kimura A."/>
            <person name="Kitahashi Y."/>
            <person name="Uohara A."/>
        </authorList>
    </citation>
    <scope>NUCLEOTIDE SEQUENCE [LARGE SCALE GENOMIC DNA]</scope>
    <source>
        <strain evidence="8 9">NBRC 108639</strain>
    </source>
</reference>
<dbReference type="Pfam" id="PF00355">
    <property type="entry name" value="Rieske"/>
    <property type="match status" value="1"/>
</dbReference>
<keyword evidence="3" id="KW-0408">Iron</keyword>
<evidence type="ECO:0000313" key="8">
    <source>
        <dbReference type="EMBL" id="GFJ82250.1"/>
    </source>
</evidence>
<dbReference type="EMBL" id="BLPF01000002">
    <property type="protein sequence ID" value="GFJ82250.1"/>
    <property type="molecule type" value="Genomic_DNA"/>
</dbReference>
<evidence type="ECO:0000256" key="3">
    <source>
        <dbReference type="ARBA" id="ARBA00023004"/>
    </source>
</evidence>
<evidence type="ECO:0000259" key="7">
    <source>
        <dbReference type="PROSITE" id="PS51296"/>
    </source>
</evidence>
<reference evidence="8 9" key="1">
    <citation type="submission" date="2020-03" db="EMBL/GenBank/DDBJ databases">
        <title>Whole genome shotgun sequence of Phytohabitans houttuyneae NBRC 108639.</title>
        <authorList>
            <person name="Komaki H."/>
            <person name="Tamura T."/>
        </authorList>
    </citation>
    <scope>NUCLEOTIDE SEQUENCE [LARGE SCALE GENOMIC DNA]</scope>
    <source>
        <strain evidence="8 9">NBRC 108639</strain>
    </source>
</reference>
<sequence length="140" mass="14560">MRSRCWFGLGLSPFRPGRPGAAAFARHRGGNPAPQGWQDLCAQDALTGGRPLAARIGEVPVLVTRTDAGMTAMIAHCGHQTGPLADGELTTVDGADCMVCPWHGSTFRLTDGAVVHGPAATGQPLLRTRVVAGRVQATPP</sequence>
<keyword evidence="9" id="KW-1185">Reference proteome</keyword>
<dbReference type="PROSITE" id="PS51296">
    <property type="entry name" value="RIESKE"/>
    <property type="match status" value="1"/>
</dbReference>
<dbReference type="AlphaFoldDB" id="A0A6V8KFT8"/>
<gene>
    <name evidence="8" type="ORF">Phou_064300</name>
</gene>
<dbReference type="Proteomes" id="UP000482800">
    <property type="component" value="Unassembled WGS sequence"/>
</dbReference>
<dbReference type="GO" id="GO:0004497">
    <property type="term" value="F:monooxygenase activity"/>
    <property type="evidence" value="ECO:0007669"/>
    <property type="project" value="UniProtKB-ARBA"/>
</dbReference>
<keyword evidence="1" id="KW-0001">2Fe-2S</keyword>
<dbReference type="SUPFAM" id="SSF50022">
    <property type="entry name" value="ISP domain"/>
    <property type="match status" value="1"/>
</dbReference>
<dbReference type="RefSeq" id="WP_173062504.1">
    <property type="nucleotide sequence ID" value="NZ_BAABGO010000016.1"/>
</dbReference>
<evidence type="ECO:0000256" key="1">
    <source>
        <dbReference type="ARBA" id="ARBA00022714"/>
    </source>
</evidence>
<dbReference type="PANTHER" id="PTHR21496">
    <property type="entry name" value="FERREDOXIN-RELATED"/>
    <property type="match status" value="1"/>
</dbReference>
<comment type="caution">
    <text evidence="8">The sequence shown here is derived from an EMBL/GenBank/DDBJ whole genome shotgun (WGS) entry which is preliminary data.</text>
</comment>
<organism evidence="8 9">
    <name type="scientific">Phytohabitans houttuyneae</name>
    <dbReference type="NCBI Taxonomy" id="1076126"/>
    <lineage>
        <taxon>Bacteria</taxon>
        <taxon>Bacillati</taxon>
        <taxon>Actinomycetota</taxon>
        <taxon>Actinomycetes</taxon>
        <taxon>Micromonosporales</taxon>
        <taxon>Micromonosporaceae</taxon>
    </lineage>
</organism>
<protein>
    <recommendedName>
        <fullName evidence="7">Rieske domain-containing protein</fullName>
    </recommendedName>
</protein>
<evidence type="ECO:0000256" key="4">
    <source>
        <dbReference type="ARBA" id="ARBA00023014"/>
    </source>
</evidence>
<accession>A0A6V8KFT8</accession>
<dbReference type="Gene3D" id="2.102.10.10">
    <property type="entry name" value="Rieske [2Fe-2S] iron-sulphur domain"/>
    <property type="match status" value="1"/>
</dbReference>
<evidence type="ECO:0000256" key="5">
    <source>
        <dbReference type="ARBA" id="ARBA00034078"/>
    </source>
</evidence>
<evidence type="ECO:0000256" key="6">
    <source>
        <dbReference type="ARBA" id="ARBA00038001"/>
    </source>
</evidence>
<comment type="similarity">
    <text evidence="6">Belongs to the bacterial ring-hydroxylating dioxygenase ferredoxin component family.</text>
</comment>
<keyword evidence="2" id="KW-0479">Metal-binding</keyword>
<dbReference type="InterPro" id="IPR017941">
    <property type="entry name" value="Rieske_2Fe-2S"/>
</dbReference>
<name>A0A6V8KFT8_9ACTN</name>
<feature type="domain" description="Rieske" evidence="7">
    <location>
        <begin position="37"/>
        <end position="137"/>
    </location>
</feature>
<dbReference type="CDD" id="cd03467">
    <property type="entry name" value="Rieske"/>
    <property type="match status" value="1"/>
</dbReference>
<dbReference type="PANTHER" id="PTHR21496:SF0">
    <property type="entry name" value="RIESKE DOMAIN-CONTAINING PROTEIN"/>
    <property type="match status" value="1"/>
</dbReference>
<proteinExistence type="inferred from homology"/>
<dbReference type="GO" id="GO:0046872">
    <property type="term" value="F:metal ion binding"/>
    <property type="evidence" value="ECO:0007669"/>
    <property type="project" value="UniProtKB-KW"/>
</dbReference>
<dbReference type="InterPro" id="IPR036922">
    <property type="entry name" value="Rieske_2Fe-2S_sf"/>
</dbReference>
<evidence type="ECO:0000256" key="2">
    <source>
        <dbReference type="ARBA" id="ARBA00022723"/>
    </source>
</evidence>